<protein>
    <submittedName>
        <fullName evidence="3">Beige/BEACH domain containing protein</fullName>
    </submittedName>
</protein>
<reference evidence="1 2" key="2">
    <citation type="submission" date="2018-11" db="EMBL/GenBank/DDBJ databases">
        <authorList>
            <consortium name="Pathogen Informatics"/>
        </authorList>
    </citation>
    <scope>NUCLEOTIDE SEQUENCE [LARGE SCALE GENOMIC DNA]</scope>
    <source>
        <strain evidence="1 2">Egypt</strain>
    </source>
</reference>
<reference evidence="3" key="1">
    <citation type="submission" date="2016-06" db="UniProtKB">
        <authorList>
            <consortium name="WormBaseParasite"/>
        </authorList>
    </citation>
    <scope>IDENTIFICATION</scope>
</reference>
<sequence>MDHQLAIHAFKILSLILPLNYTQNAQICSDTVLLANRLERTASPVSDIVLFMSKDLRANLDLFVRLLLNRLQSSHGDRVDVLHLLNEMTDNSQAKGHILHRLDDLFAVALPEIIEACKLVLRMFPISTILHCPVLQMPFTIESLGLPRLILIYFSHERCRSCDDTAKSAITFLFNYYADLREDESIMEQIRRSRDCGDSETQVYLLLNALCIISSHGFQVNLEHPDDVPRDEYLCKLLFTVMLQLYSQETDLMEEMEFARVLDDLLRSLQTSERSAMRRVLTVMQLFISDPETADTDLRFVNGVLLVLSSNETVALRSTLKLFVSSAPSTVSANEITVDAKYLKSLPSLVEVTKPTITLSTTEHKSLLKQLGVSNCRIENEQLYARFKLMSDELIVIDRTPILKSTQFSIMFEKSRSLVDAGWQHDSISMIMNSINSTGRLYQVIATLDTVIAFRLRELDTDAALSNLLDQLGFAETECLRQ</sequence>
<dbReference type="WBParaSite" id="ECPE_0000254601-mRNA-1">
    <property type="protein sequence ID" value="ECPE_0000254601-mRNA-1"/>
    <property type="gene ID" value="ECPE_0000254601"/>
</dbReference>
<dbReference type="Proteomes" id="UP000272942">
    <property type="component" value="Unassembled WGS sequence"/>
</dbReference>
<evidence type="ECO:0000313" key="2">
    <source>
        <dbReference type="Proteomes" id="UP000272942"/>
    </source>
</evidence>
<accession>A0A183A6G1</accession>
<dbReference type="AlphaFoldDB" id="A0A183A6G1"/>
<evidence type="ECO:0000313" key="3">
    <source>
        <dbReference type="WBParaSite" id="ECPE_0000254601-mRNA-1"/>
    </source>
</evidence>
<dbReference type="EMBL" id="UZAN01039686">
    <property type="protein sequence ID" value="VDP66763.1"/>
    <property type="molecule type" value="Genomic_DNA"/>
</dbReference>
<name>A0A183A6G1_9TREM</name>
<keyword evidence="2" id="KW-1185">Reference proteome</keyword>
<organism evidence="3">
    <name type="scientific">Echinostoma caproni</name>
    <dbReference type="NCBI Taxonomy" id="27848"/>
    <lineage>
        <taxon>Eukaryota</taxon>
        <taxon>Metazoa</taxon>
        <taxon>Spiralia</taxon>
        <taxon>Lophotrochozoa</taxon>
        <taxon>Platyhelminthes</taxon>
        <taxon>Trematoda</taxon>
        <taxon>Digenea</taxon>
        <taxon>Plagiorchiida</taxon>
        <taxon>Echinostomata</taxon>
        <taxon>Echinostomatoidea</taxon>
        <taxon>Echinostomatidae</taxon>
        <taxon>Echinostoma</taxon>
    </lineage>
</organism>
<evidence type="ECO:0000313" key="1">
    <source>
        <dbReference type="EMBL" id="VDP66763.1"/>
    </source>
</evidence>
<proteinExistence type="predicted"/>
<gene>
    <name evidence="1" type="ORF">ECPE_LOCUS2546</name>
</gene>